<accession>A0ABP7NSA7</accession>
<evidence type="ECO:0000313" key="3">
    <source>
        <dbReference type="Proteomes" id="UP001499909"/>
    </source>
</evidence>
<feature type="compositionally biased region" description="Basic residues" evidence="1">
    <location>
        <begin position="1"/>
        <end position="11"/>
    </location>
</feature>
<organism evidence="2 3">
    <name type="scientific">Hymenobacter algoricola</name>
    <dbReference type="NCBI Taxonomy" id="486267"/>
    <lineage>
        <taxon>Bacteria</taxon>
        <taxon>Pseudomonadati</taxon>
        <taxon>Bacteroidota</taxon>
        <taxon>Cytophagia</taxon>
        <taxon>Cytophagales</taxon>
        <taxon>Hymenobacteraceae</taxon>
        <taxon>Hymenobacter</taxon>
    </lineage>
</organism>
<feature type="region of interest" description="Disordered" evidence="1">
    <location>
        <begin position="1"/>
        <end position="20"/>
    </location>
</feature>
<gene>
    <name evidence="2" type="ORF">GCM10022406_38560</name>
</gene>
<evidence type="ECO:0000313" key="2">
    <source>
        <dbReference type="EMBL" id="GAA3953102.1"/>
    </source>
</evidence>
<evidence type="ECO:0008006" key="4">
    <source>
        <dbReference type="Google" id="ProtNLM"/>
    </source>
</evidence>
<dbReference type="EMBL" id="BAABDH010000111">
    <property type="protein sequence ID" value="GAA3953102.1"/>
    <property type="molecule type" value="Genomic_DNA"/>
</dbReference>
<keyword evidence="3" id="KW-1185">Reference proteome</keyword>
<comment type="caution">
    <text evidence="2">The sequence shown here is derived from an EMBL/GenBank/DDBJ whole genome shotgun (WGS) entry which is preliminary data.</text>
</comment>
<protein>
    <recommendedName>
        <fullName evidence="4">RHS repeat protein</fullName>
    </recommendedName>
</protein>
<name>A0ABP7NSA7_9BACT</name>
<proteinExistence type="predicted"/>
<sequence>MSTSVKRTRTRKVSETAAAPVSHAEQLVALYSREEGKTVMYRHDAWGHLETRFVRTQNVKIWQEKGFLVR</sequence>
<evidence type="ECO:0000256" key="1">
    <source>
        <dbReference type="SAM" id="MobiDB-lite"/>
    </source>
</evidence>
<dbReference type="Proteomes" id="UP001499909">
    <property type="component" value="Unassembled WGS sequence"/>
</dbReference>
<dbReference type="RefSeq" id="WP_345117524.1">
    <property type="nucleotide sequence ID" value="NZ_BAABDH010000111.1"/>
</dbReference>
<reference evidence="3" key="1">
    <citation type="journal article" date="2019" name="Int. J. Syst. Evol. Microbiol.">
        <title>The Global Catalogue of Microorganisms (GCM) 10K type strain sequencing project: providing services to taxonomists for standard genome sequencing and annotation.</title>
        <authorList>
            <consortium name="The Broad Institute Genomics Platform"/>
            <consortium name="The Broad Institute Genome Sequencing Center for Infectious Disease"/>
            <person name="Wu L."/>
            <person name="Ma J."/>
        </authorList>
    </citation>
    <scope>NUCLEOTIDE SEQUENCE [LARGE SCALE GENOMIC DNA]</scope>
    <source>
        <strain evidence="3">JCM 17214</strain>
    </source>
</reference>